<gene>
    <name evidence="10" type="ORF">LCGC14_0415190</name>
</gene>
<evidence type="ECO:0000256" key="7">
    <source>
        <dbReference type="ARBA" id="ARBA00023136"/>
    </source>
</evidence>
<dbReference type="AlphaFoldDB" id="A0A0F9SYH7"/>
<accession>A0A0F9SYH7</accession>
<evidence type="ECO:0000256" key="6">
    <source>
        <dbReference type="ARBA" id="ARBA00022989"/>
    </source>
</evidence>
<proteinExistence type="predicted"/>
<evidence type="ECO:0000256" key="8">
    <source>
        <dbReference type="SAM" id="Phobius"/>
    </source>
</evidence>
<dbReference type="Pfam" id="PF07963">
    <property type="entry name" value="N_methyl"/>
    <property type="match status" value="1"/>
</dbReference>
<evidence type="ECO:0000256" key="4">
    <source>
        <dbReference type="ARBA" id="ARBA00022519"/>
    </source>
</evidence>
<keyword evidence="2" id="KW-1003">Cell membrane</keyword>
<keyword evidence="3" id="KW-0488">Methylation</keyword>
<feature type="domain" description="General secretion pathway GspH" evidence="9">
    <location>
        <begin position="47"/>
        <end position="163"/>
    </location>
</feature>
<dbReference type="InterPro" id="IPR012902">
    <property type="entry name" value="N_methyl_site"/>
</dbReference>
<reference evidence="10" key="1">
    <citation type="journal article" date="2015" name="Nature">
        <title>Complex archaea that bridge the gap between prokaryotes and eukaryotes.</title>
        <authorList>
            <person name="Spang A."/>
            <person name="Saw J.H."/>
            <person name="Jorgensen S.L."/>
            <person name="Zaremba-Niedzwiedzka K."/>
            <person name="Martijn J."/>
            <person name="Lind A.E."/>
            <person name="van Eijk R."/>
            <person name="Schleper C."/>
            <person name="Guy L."/>
            <person name="Ettema T.J."/>
        </authorList>
    </citation>
    <scope>NUCLEOTIDE SEQUENCE</scope>
</reference>
<dbReference type="GO" id="GO:0015628">
    <property type="term" value="P:protein secretion by the type II secretion system"/>
    <property type="evidence" value="ECO:0007669"/>
    <property type="project" value="InterPro"/>
</dbReference>
<sequence>MRLSISKSKGVTLLELMVSMAVVSIISQLSMWFYPDFLAKNRLDNHVNLLHRNINYGRLYAIENTTYVTLCALKDSQCTKDEWNGQMSLFIDKDKSTTLDDDELLLSTFEDVHDADTLEYPRNAITFRPDGSLNGFQNGTFIYCPNSNKANLEGLALSVSQTGRIRIKSTDKCQKK</sequence>
<dbReference type="NCBIfam" id="TIGR02532">
    <property type="entry name" value="IV_pilin_GFxxxE"/>
    <property type="match status" value="1"/>
</dbReference>
<comment type="subcellular location">
    <subcellularLocation>
        <location evidence="1">Cell inner membrane</location>
        <topology evidence="1">Single-pass membrane protein</topology>
    </subcellularLocation>
</comment>
<keyword evidence="5 8" id="KW-0812">Transmembrane</keyword>
<protein>
    <recommendedName>
        <fullName evidence="9">General secretion pathway GspH domain-containing protein</fullName>
    </recommendedName>
</protein>
<evidence type="ECO:0000256" key="3">
    <source>
        <dbReference type="ARBA" id="ARBA00022481"/>
    </source>
</evidence>
<keyword evidence="6 8" id="KW-1133">Transmembrane helix</keyword>
<dbReference type="GO" id="GO:0005886">
    <property type="term" value="C:plasma membrane"/>
    <property type="evidence" value="ECO:0007669"/>
    <property type="project" value="UniProtKB-SubCell"/>
</dbReference>
<comment type="caution">
    <text evidence="10">The sequence shown here is derived from an EMBL/GenBank/DDBJ whole genome shotgun (WGS) entry which is preliminary data.</text>
</comment>
<dbReference type="EMBL" id="LAZR01000372">
    <property type="protein sequence ID" value="KKN71974.1"/>
    <property type="molecule type" value="Genomic_DNA"/>
</dbReference>
<evidence type="ECO:0000259" key="9">
    <source>
        <dbReference type="Pfam" id="PF12019"/>
    </source>
</evidence>
<dbReference type="Pfam" id="PF12019">
    <property type="entry name" value="GspH"/>
    <property type="match status" value="1"/>
</dbReference>
<dbReference type="InterPro" id="IPR022346">
    <property type="entry name" value="T2SS_GspH"/>
</dbReference>
<evidence type="ECO:0000256" key="2">
    <source>
        <dbReference type="ARBA" id="ARBA00022475"/>
    </source>
</evidence>
<evidence type="ECO:0000313" key="10">
    <source>
        <dbReference type="EMBL" id="KKN71974.1"/>
    </source>
</evidence>
<dbReference type="GO" id="GO:0015627">
    <property type="term" value="C:type II protein secretion system complex"/>
    <property type="evidence" value="ECO:0007669"/>
    <property type="project" value="InterPro"/>
</dbReference>
<dbReference type="SUPFAM" id="SSF54523">
    <property type="entry name" value="Pili subunits"/>
    <property type="match status" value="1"/>
</dbReference>
<dbReference type="Gene3D" id="3.55.40.10">
    <property type="entry name" value="minor pseudopilin epsh domain"/>
    <property type="match status" value="1"/>
</dbReference>
<evidence type="ECO:0000256" key="5">
    <source>
        <dbReference type="ARBA" id="ARBA00022692"/>
    </source>
</evidence>
<feature type="transmembrane region" description="Helical" evidence="8">
    <location>
        <begin position="12"/>
        <end position="34"/>
    </location>
</feature>
<organism evidence="10">
    <name type="scientific">marine sediment metagenome</name>
    <dbReference type="NCBI Taxonomy" id="412755"/>
    <lineage>
        <taxon>unclassified sequences</taxon>
        <taxon>metagenomes</taxon>
        <taxon>ecological metagenomes</taxon>
    </lineage>
</organism>
<keyword evidence="4" id="KW-0997">Cell inner membrane</keyword>
<name>A0A0F9SYH7_9ZZZZ</name>
<evidence type="ECO:0000256" key="1">
    <source>
        <dbReference type="ARBA" id="ARBA00004377"/>
    </source>
</evidence>
<dbReference type="InterPro" id="IPR045584">
    <property type="entry name" value="Pilin-like"/>
</dbReference>
<keyword evidence="7 8" id="KW-0472">Membrane</keyword>